<dbReference type="Pfam" id="PF01035">
    <property type="entry name" value="DNA_binding_1"/>
    <property type="match status" value="1"/>
</dbReference>
<reference evidence="4" key="1">
    <citation type="submission" date="2018-04" db="EMBL/GenBank/DDBJ databases">
        <authorList>
            <person name="Cornet L."/>
        </authorList>
    </citation>
    <scope>NUCLEOTIDE SEQUENCE [LARGE SCALE GENOMIC DNA]</scope>
</reference>
<dbReference type="GO" id="GO:0008168">
    <property type="term" value="F:methyltransferase activity"/>
    <property type="evidence" value="ECO:0007669"/>
    <property type="project" value="UniProtKB-KW"/>
</dbReference>
<dbReference type="PANTHER" id="PTHR42942:SF1">
    <property type="entry name" value="ALKYLTRANSFERASE-LIKE PROTEIN 1"/>
    <property type="match status" value="1"/>
</dbReference>
<proteinExistence type="predicted"/>
<feature type="domain" description="Methylated-DNA-[protein]-cysteine S-methyltransferase DNA binding" evidence="2">
    <location>
        <begin position="5"/>
        <end position="85"/>
    </location>
</feature>
<keyword evidence="1" id="KW-0227">DNA damage</keyword>
<protein>
    <submittedName>
        <fullName evidence="3">Methyltransferase</fullName>
    </submittedName>
</protein>
<dbReference type="InterPro" id="IPR036217">
    <property type="entry name" value="MethylDNA_cys_MeTrfase_DNAb"/>
</dbReference>
<dbReference type="SUPFAM" id="SSF46767">
    <property type="entry name" value="Methylated DNA-protein cysteine methyltransferase, C-terminal domain"/>
    <property type="match status" value="1"/>
</dbReference>
<keyword evidence="3" id="KW-0489">Methyltransferase</keyword>
<dbReference type="EMBL" id="QBMC01000011">
    <property type="protein sequence ID" value="PZO22303.1"/>
    <property type="molecule type" value="Genomic_DNA"/>
</dbReference>
<dbReference type="PANTHER" id="PTHR42942">
    <property type="entry name" value="6-O-METHYLGUANINE DNA METHYLTRANSFERASE"/>
    <property type="match status" value="1"/>
</dbReference>
<sequence length="124" mass="13986">MSCYPKIYDVVKLIPYGQVATYGQVADLAGLIGKPRVVGYALFRVTSTADIPWHRVINAKGEVSRSSLRDGNDDLQQLLLQKEGIIFVNGKLNLTQYRWKPDFTLLDHILEDCEQLSSKDRSDS</sequence>
<dbReference type="InterPro" id="IPR052520">
    <property type="entry name" value="ATL_DNA_repair"/>
</dbReference>
<reference evidence="3 4" key="2">
    <citation type="submission" date="2018-06" db="EMBL/GenBank/DDBJ databases">
        <title>Metagenomic assembly of (sub)arctic Cyanobacteria and their associated microbiome from non-axenic cultures.</title>
        <authorList>
            <person name="Baurain D."/>
        </authorList>
    </citation>
    <scope>NUCLEOTIDE SEQUENCE [LARGE SCALE GENOMIC DNA]</scope>
    <source>
        <strain evidence="3">ULC129bin1</strain>
    </source>
</reference>
<dbReference type="GO" id="GO:0006281">
    <property type="term" value="P:DNA repair"/>
    <property type="evidence" value="ECO:0007669"/>
    <property type="project" value="InterPro"/>
</dbReference>
<dbReference type="AlphaFoldDB" id="A0A2W4UN85"/>
<evidence type="ECO:0000313" key="3">
    <source>
        <dbReference type="EMBL" id="PZO22303.1"/>
    </source>
</evidence>
<dbReference type="CDD" id="cd06445">
    <property type="entry name" value="ATase"/>
    <property type="match status" value="1"/>
</dbReference>
<keyword evidence="3" id="KW-0808">Transferase</keyword>
<gene>
    <name evidence="3" type="ORF">DCF25_03050</name>
</gene>
<evidence type="ECO:0000313" key="4">
    <source>
        <dbReference type="Proteomes" id="UP000249354"/>
    </source>
</evidence>
<evidence type="ECO:0000259" key="2">
    <source>
        <dbReference type="Pfam" id="PF01035"/>
    </source>
</evidence>
<accession>A0A2W4UN85</accession>
<organism evidence="3 4">
    <name type="scientific">Leptolyngbya foveolarum</name>
    <dbReference type="NCBI Taxonomy" id="47253"/>
    <lineage>
        <taxon>Bacteria</taxon>
        <taxon>Bacillati</taxon>
        <taxon>Cyanobacteriota</taxon>
        <taxon>Cyanophyceae</taxon>
        <taxon>Leptolyngbyales</taxon>
        <taxon>Leptolyngbyaceae</taxon>
        <taxon>Leptolyngbya group</taxon>
        <taxon>Leptolyngbya</taxon>
    </lineage>
</organism>
<name>A0A2W4UN85_9CYAN</name>
<dbReference type="InterPro" id="IPR014048">
    <property type="entry name" value="MethylDNA_cys_MeTrfase_DNA-bd"/>
</dbReference>
<evidence type="ECO:0000256" key="1">
    <source>
        <dbReference type="ARBA" id="ARBA00022763"/>
    </source>
</evidence>
<dbReference type="GO" id="GO:0032259">
    <property type="term" value="P:methylation"/>
    <property type="evidence" value="ECO:0007669"/>
    <property type="project" value="UniProtKB-KW"/>
</dbReference>
<dbReference type="Proteomes" id="UP000249354">
    <property type="component" value="Unassembled WGS sequence"/>
</dbReference>
<dbReference type="Gene3D" id="1.10.10.10">
    <property type="entry name" value="Winged helix-like DNA-binding domain superfamily/Winged helix DNA-binding domain"/>
    <property type="match status" value="1"/>
</dbReference>
<dbReference type="InterPro" id="IPR036388">
    <property type="entry name" value="WH-like_DNA-bd_sf"/>
</dbReference>
<comment type="caution">
    <text evidence="3">The sequence shown here is derived from an EMBL/GenBank/DDBJ whole genome shotgun (WGS) entry which is preliminary data.</text>
</comment>